<proteinExistence type="inferred from homology"/>
<dbReference type="Pfam" id="PF02737">
    <property type="entry name" value="3HCDH_N"/>
    <property type="match status" value="1"/>
</dbReference>
<evidence type="ECO:0000259" key="8">
    <source>
        <dbReference type="Pfam" id="PF02737"/>
    </source>
</evidence>
<reference evidence="10" key="1">
    <citation type="submission" date="2016-11" db="EMBL/GenBank/DDBJ databases">
        <authorList>
            <person name="Varghese N."/>
            <person name="Submissions S."/>
        </authorList>
    </citation>
    <scope>NUCLEOTIDE SEQUENCE [LARGE SCALE GENOMIC DNA]</scope>
    <source>
        <strain evidence="10">DSM 15449</strain>
    </source>
</reference>
<evidence type="ECO:0000256" key="5">
    <source>
        <dbReference type="PIRSR" id="PIRSR000105-1"/>
    </source>
</evidence>
<feature type="binding site" evidence="6">
    <location>
        <position position="101"/>
    </location>
    <ligand>
        <name>NAD(+)</name>
        <dbReference type="ChEBI" id="CHEBI:57540"/>
    </ligand>
</feature>
<dbReference type="PIRSF" id="PIRSF000105">
    <property type="entry name" value="HCDH"/>
    <property type="match status" value="1"/>
</dbReference>
<comment type="similarity">
    <text evidence="2">Belongs to the 3-hydroxyacyl-CoA dehydrogenase family.</text>
</comment>
<dbReference type="GO" id="GO:0006631">
    <property type="term" value="P:fatty acid metabolic process"/>
    <property type="evidence" value="ECO:0007669"/>
    <property type="project" value="InterPro"/>
</dbReference>
<dbReference type="InterPro" id="IPR013328">
    <property type="entry name" value="6PGD_dom2"/>
</dbReference>
<feature type="binding site" evidence="6">
    <location>
        <position position="123"/>
    </location>
    <ligand>
        <name>NAD(+)</name>
        <dbReference type="ChEBI" id="CHEBI:57540"/>
    </ligand>
</feature>
<dbReference type="InterPro" id="IPR022694">
    <property type="entry name" value="3-OHacyl-CoA_DH"/>
</dbReference>
<dbReference type="InterPro" id="IPR006176">
    <property type="entry name" value="3-OHacyl-CoA_DH_NAD-bd"/>
</dbReference>
<dbReference type="Pfam" id="PF00725">
    <property type="entry name" value="3HCDH"/>
    <property type="match status" value="1"/>
</dbReference>
<dbReference type="SUPFAM" id="SSF51735">
    <property type="entry name" value="NAD(P)-binding Rossmann-fold domains"/>
    <property type="match status" value="1"/>
</dbReference>
<feature type="domain" description="3-hydroxyacyl-CoA dehydrogenase NAD binding" evidence="8">
    <location>
        <begin position="9"/>
        <end position="186"/>
    </location>
</feature>
<comment type="pathway">
    <text evidence="1">Lipid metabolism; butanoate metabolism.</text>
</comment>
<dbReference type="EMBL" id="FQXJ01000007">
    <property type="protein sequence ID" value="SHI09281.1"/>
    <property type="molecule type" value="Genomic_DNA"/>
</dbReference>
<dbReference type="PANTHER" id="PTHR48075">
    <property type="entry name" value="3-HYDROXYACYL-COA DEHYDROGENASE FAMILY PROTEIN"/>
    <property type="match status" value="1"/>
</dbReference>
<dbReference type="InterPro" id="IPR006108">
    <property type="entry name" value="3HC_DH_C"/>
</dbReference>
<dbReference type="InterPro" id="IPR036291">
    <property type="entry name" value="NAD(P)-bd_dom_sf"/>
</dbReference>
<keyword evidence="3" id="KW-0560">Oxidoreductase</keyword>
<dbReference type="AlphaFoldDB" id="A0A1M5YB25"/>
<feature type="site" description="Important for catalytic activity" evidence="5">
    <location>
        <position position="144"/>
    </location>
</feature>
<feature type="domain" description="3-hydroxyacyl-CoA dehydrogenase C-terminal" evidence="7">
    <location>
        <begin position="191"/>
        <end position="287"/>
    </location>
</feature>
<evidence type="ECO:0000256" key="4">
    <source>
        <dbReference type="ARBA" id="ARBA00067747"/>
    </source>
</evidence>
<dbReference type="SUPFAM" id="SSF48179">
    <property type="entry name" value="6-phosphogluconate dehydrogenase C-terminal domain-like"/>
    <property type="match status" value="1"/>
</dbReference>
<dbReference type="Gene3D" id="1.10.1040.10">
    <property type="entry name" value="N-(1-d-carboxylethyl)-l-norvaline Dehydrogenase, domain 2"/>
    <property type="match status" value="1"/>
</dbReference>
<keyword evidence="10" id="KW-1185">Reference proteome</keyword>
<evidence type="ECO:0000256" key="1">
    <source>
        <dbReference type="ARBA" id="ARBA00005086"/>
    </source>
</evidence>
<keyword evidence="6" id="KW-0520">NAD</keyword>
<evidence type="ECO:0000256" key="2">
    <source>
        <dbReference type="ARBA" id="ARBA00009463"/>
    </source>
</evidence>
<dbReference type="GO" id="GO:0070403">
    <property type="term" value="F:NAD+ binding"/>
    <property type="evidence" value="ECO:0007669"/>
    <property type="project" value="InterPro"/>
</dbReference>
<dbReference type="GO" id="GO:0016616">
    <property type="term" value="F:oxidoreductase activity, acting on the CH-OH group of donors, NAD or NADP as acceptor"/>
    <property type="evidence" value="ECO:0007669"/>
    <property type="project" value="InterPro"/>
</dbReference>
<evidence type="ECO:0000256" key="6">
    <source>
        <dbReference type="PIRSR" id="PIRSR000105-2"/>
    </source>
</evidence>
<evidence type="ECO:0000313" key="9">
    <source>
        <dbReference type="EMBL" id="SHI09281.1"/>
    </source>
</evidence>
<feature type="binding site" evidence="6">
    <location>
        <begin position="13"/>
        <end position="18"/>
    </location>
    <ligand>
        <name>NAD(+)</name>
        <dbReference type="ChEBI" id="CHEBI:57540"/>
    </ligand>
</feature>
<accession>A0A1M5YB25</accession>
<feature type="binding site" evidence="6">
    <location>
        <position position="279"/>
    </location>
    <ligand>
        <name>NAD(+)</name>
        <dbReference type="ChEBI" id="CHEBI:57540"/>
    </ligand>
</feature>
<name>A0A1M5YB25_9FIRM</name>
<dbReference type="InterPro" id="IPR008927">
    <property type="entry name" value="6-PGluconate_DH-like_C_sf"/>
</dbReference>
<feature type="binding site" evidence="6">
    <location>
        <position position="96"/>
    </location>
    <ligand>
        <name>NAD(+)</name>
        <dbReference type="ChEBI" id="CHEBI:57540"/>
    </ligand>
</feature>
<dbReference type="STRING" id="1121420.SAMN02746098_02409"/>
<protein>
    <recommendedName>
        <fullName evidence="4">3-hydroxybutyryl-CoA dehydrogenase</fullName>
    </recommendedName>
</protein>
<evidence type="ECO:0000256" key="3">
    <source>
        <dbReference type="ARBA" id="ARBA00023002"/>
    </source>
</evidence>
<evidence type="ECO:0000313" key="10">
    <source>
        <dbReference type="Proteomes" id="UP000183954"/>
    </source>
</evidence>
<feature type="binding site" evidence="6">
    <location>
        <position position="147"/>
    </location>
    <ligand>
        <name>NAD(+)</name>
        <dbReference type="ChEBI" id="CHEBI:57540"/>
    </ligand>
</feature>
<gene>
    <name evidence="9" type="ORF">SAMN02746098_02409</name>
</gene>
<organism evidence="9 10">
    <name type="scientific">Desulfosporosinus lacus DSM 15449</name>
    <dbReference type="NCBI Taxonomy" id="1121420"/>
    <lineage>
        <taxon>Bacteria</taxon>
        <taxon>Bacillati</taxon>
        <taxon>Bacillota</taxon>
        <taxon>Clostridia</taxon>
        <taxon>Eubacteriales</taxon>
        <taxon>Desulfitobacteriaceae</taxon>
        <taxon>Desulfosporosinus</taxon>
    </lineage>
</organism>
<dbReference type="FunFam" id="3.40.50.720:FF:000009">
    <property type="entry name" value="Fatty oxidation complex, alpha subunit"/>
    <property type="match status" value="1"/>
</dbReference>
<dbReference type="PANTHER" id="PTHR48075:SF5">
    <property type="entry name" value="3-HYDROXYBUTYRYL-COA DEHYDROGENASE"/>
    <property type="match status" value="1"/>
</dbReference>
<sequence length="291" mass="32176">MEGHAINSICIAGAGSMGHQIALNAALAGFKVICTDVNEEVLQKAEQFVSNYLPERVSKGKLKQADAEAVKANLIFISDLAEAAREADLVIEAIIEKLEIKRQLFAQLDSLCPPHTILATNSSYIVSSKIVDVTSRPEKVCNMHFFNPALVMKLVEVVKGPHTSEDTTSKLMDICVRMGKTPVLLKQEIYGFLVNRILVAIRNEAIYLLDMGIASHDDIDRAVTLALGHPLGPFGLMDLTGIDLTYYRGLERYQETGDPADRPSPTIVQKFIHKEWGRKTGRGFYDYSVKD</sequence>
<feature type="binding site" evidence="6">
    <location>
        <position position="36"/>
    </location>
    <ligand>
        <name>NAD(+)</name>
        <dbReference type="ChEBI" id="CHEBI:57540"/>
    </ligand>
</feature>
<dbReference type="Proteomes" id="UP000183954">
    <property type="component" value="Unassembled WGS sequence"/>
</dbReference>
<dbReference type="Gene3D" id="3.40.50.720">
    <property type="entry name" value="NAD(P)-binding Rossmann-like Domain"/>
    <property type="match status" value="1"/>
</dbReference>
<evidence type="ECO:0000259" key="7">
    <source>
        <dbReference type="Pfam" id="PF00725"/>
    </source>
</evidence>